<feature type="transmembrane region" description="Helical" evidence="1">
    <location>
        <begin position="221"/>
        <end position="241"/>
    </location>
</feature>
<dbReference type="Proteomes" id="UP000240912">
    <property type="component" value="Unassembled WGS sequence"/>
</dbReference>
<organism evidence="3 4">
    <name type="scientific">Pedobacter yulinensis</name>
    <dbReference type="NCBI Taxonomy" id="2126353"/>
    <lineage>
        <taxon>Bacteria</taxon>
        <taxon>Pseudomonadati</taxon>
        <taxon>Bacteroidota</taxon>
        <taxon>Sphingobacteriia</taxon>
        <taxon>Sphingobacteriales</taxon>
        <taxon>Sphingobacteriaceae</taxon>
        <taxon>Pedobacter</taxon>
    </lineage>
</organism>
<proteinExistence type="predicted"/>
<dbReference type="AlphaFoldDB" id="A0A2T3HNI1"/>
<protein>
    <recommendedName>
        <fullName evidence="2">Acyltransferase 3 domain-containing protein</fullName>
    </recommendedName>
</protein>
<evidence type="ECO:0000259" key="2">
    <source>
        <dbReference type="Pfam" id="PF01757"/>
    </source>
</evidence>
<evidence type="ECO:0000256" key="1">
    <source>
        <dbReference type="SAM" id="Phobius"/>
    </source>
</evidence>
<comment type="caution">
    <text evidence="3">The sequence shown here is derived from an EMBL/GenBank/DDBJ whole genome shotgun (WGS) entry which is preliminary data.</text>
</comment>
<evidence type="ECO:0000313" key="4">
    <source>
        <dbReference type="Proteomes" id="UP000240912"/>
    </source>
</evidence>
<keyword evidence="1" id="KW-0812">Transmembrane</keyword>
<dbReference type="OrthoDB" id="5446016at2"/>
<reference evidence="3 4" key="1">
    <citation type="submission" date="2018-03" db="EMBL/GenBank/DDBJ databases">
        <authorList>
            <person name="Keele B.F."/>
        </authorList>
    </citation>
    <scope>NUCLEOTIDE SEQUENCE [LARGE SCALE GENOMIC DNA]</scope>
    <source>
        <strain evidence="3 4">YL28-9</strain>
    </source>
</reference>
<keyword evidence="1" id="KW-0472">Membrane</keyword>
<dbReference type="InterPro" id="IPR002656">
    <property type="entry name" value="Acyl_transf_3_dom"/>
</dbReference>
<dbReference type="InterPro" id="IPR050623">
    <property type="entry name" value="Glucan_succinyl_AcylTrfase"/>
</dbReference>
<feature type="transmembrane region" description="Helical" evidence="1">
    <location>
        <begin position="84"/>
        <end position="105"/>
    </location>
</feature>
<evidence type="ECO:0000313" key="3">
    <source>
        <dbReference type="EMBL" id="PST83967.1"/>
    </source>
</evidence>
<keyword evidence="1" id="KW-1133">Transmembrane helix</keyword>
<feature type="transmembrane region" description="Helical" evidence="1">
    <location>
        <begin position="52"/>
        <end position="72"/>
    </location>
</feature>
<feature type="transmembrane region" description="Helical" evidence="1">
    <location>
        <begin position="187"/>
        <end position="209"/>
    </location>
</feature>
<feature type="transmembrane region" description="Helical" evidence="1">
    <location>
        <begin position="253"/>
        <end position="274"/>
    </location>
</feature>
<sequence length="284" mass="32083">MQTPRHSVFVCRIFLIPFAYLPAWFLAGGQPDTGQFILDYIFRQQWPVGPPWFIWLLLAFNVFALLLPLKLFRRLDAGLQRRPAHTVFLWWLFTLLSLVPLGMWLGRYAWTGFGPFDFQVNRVGFYLIYFLTGAALGGMDWQALVFKDNRLAGLPAGICVALPPVFFTVLEVLTYRGWGAGPDRASAGLLELLLTAICPFSCLVLMWLFRRFAQRPAVLSGSLVANAFGIYLCHYPLLIWLQYALLGVSLPSVVKFFLVSAGSLAGSWVLTALLRRFKPISKIL</sequence>
<name>A0A2T3HNI1_9SPHI</name>
<feature type="domain" description="Acyltransferase 3" evidence="2">
    <location>
        <begin position="11"/>
        <end position="271"/>
    </location>
</feature>
<dbReference type="EMBL" id="PYLS01000004">
    <property type="protein sequence ID" value="PST83967.1"/>
    <property type="molecule type" value="Genomic_DNA"/>
</dbReference>
<dbReference type="PANTHER" id="PTHR36927">
    <property type="entry name" value="BLR4337 PROTEIN"/>
    <property type="match status" value="1"/>
</dbReference>
<feature type="transmembrane region" description="Helical" evidence="1">
    <location>
        <begin position="7"/>
        <end position="27"/>
    </location>
</feature>
<keyword evidence="4" id="KW-1185">Reference proteome</keyword>
<feature type="transmembrane region" description="Helical" evidence="1">
    <location>
        <begin position="151"/>
        <end position="175"/>
    </location>
</feature>
<feature type="transmembrane region" description="Helical" evidence="1">
    <location>
        <begin position="125"/>
        <end position="144"/>
    </location>
</feature>
<accession>A0A2T3HNI1</accession>
<dbReference type="PANTHER" id="PTHR36927:SF4">
    <property type="entry name" value="BLR5718 PROTEIN"/>
    <property type="match status" value="1"/>
</dbReference>
<dbReference type="Pfam" id="PF01757">
    <property type="entry name" value="Acyl_transf_3"/>
    <property type="match status" value="1"/>
</dbReference>
<gene>
    <name evidence="3" type="ORF">C7T94_04290</name>
</gene>
<dbReference type="GO" id="GO:0016747">
    <property type="term" value="F:acyltransferase activity, transferring groups other than amino-acyl groups"/>
    <property type="evidence" value="ECO:0007669"/>
    <property type="project" value="InterPro"/>
</dbReference>